<keyword evidence="6 7" id="KW-0472">Membrane</keyword>
<dbReference type="OrthoDB" id="8778559at2"/>
<feature type="transmembrane region" description="Helical" evidence="7">
    <location>
        <begin position="78"/>
        <end position="96"/>
    </location>
</feature>
<keyword evidence="5 7" id="KW-1133">Transmembrane helix</keyword>
<feature type="transmembrane region" description="Helical" evidence="7">
    <location>
        <begin position="52"/>
        <end position="71"/>
    </location>
</feature>
<comment type="caution">
    <text evidence="8">The sequence shown here is derived from an EMBL/GenBank/DDBJ whole genome shotgun (WGS) entry which is preliminary data.</text>
</comment>
<dbReference type="PANTHER" id="PTHR33452:SF1">
    <property type="entry name" value="INNER MEMBRANE PROTEIN YPHA-RELATED"/>
    <property type="match status" value="1"/>
</dbReference>
<comment type="subcellular location">
    <subcellularLocation>
        <location evidence="1">Cell membrane</location>
        <topology evidence="1">Multi-pass membrane protein</topology>
    </subcellularLocation>
</comment>
<dbReference type="InterPro" id="IPR051907">
    <property type="entry name" value="DoxX-like_oxidoreductase"/>
</dbReference>
<evidence type="ECO:0000256" key="6">
    <source>
        <dbReference type="ARBA" id="ARBA00023136"/>
    </source>
</evidence>
<accession>A0A4Z0Q9Z9</accession>
<keyword evidence="9" id="KW-1185">Reference proteome</keyword>
<evidence type="ECO:0000256" key="5">
    <source>
        <dbReference type="ARBA" id="ARBA00022989"/>
    </source>
</evidence>
<evidence type="ECO:0000313" key="8">
    <source>
        <dbReference type="EMBL" id="TGE25562.1"/>
    </source>
</evidence>
<keyword evidence="3" id="KW-1003">Cell membrane</keyword>
<keyword evidence="4 7" id="KW-0812">Transmembrane</keyword>
<dbReference type="AlphaFoldDB" id="A0A4Z0Q9Z9"/>
<feature type="transmembrane region" description="Helical" evidence="7">
    <location>
        <begin position="108"/>
        <end position="126"/>
    </location>
</feature>
<gene>
    <name evidence="8" type="ORF">E5K00_10350</name>
</gene>
<evidence type="ECO:0000256" key="1">
    <source>
        <dbReference type="ARBA" id="ARBA00004651"/>
    </source>
</evidence>
<evidence type="ECO:0000313" key="9">
    <source>
        <dbReference type="Proteomes" id="UP000297549"/>
    </source>
</evidence>
<proteinExistence type="inferred from homology"/>
<protein>
    <submittedName>
        <fullName evidence="8">DoxX family protein</fullName>
    </submittedName>
</protein>
<dbReference type="EMBL" id="SRLC01000001">
    <property type="protein sequence ID" value="TGE25562.1"/>
    <property type="molecule type" value="Genomic_DNA"/>
</dbReference>
<evidence type="ECO:0000256" key="3">
    <source>
        <dbReference type="ARBA" id="ARBA00022475"/>
    </source>
</evidence>
<dbReference type="Proteomes" id="UP000297549">
    <property type="component" value="Unassembled WGS sequence"/>
</dbReference>
<name>A0A4Z0Q9Z9_9BACT</name>
<evidence type="ECO:0000256" key="2">
    <source>
        <dbReference type="ARBA" id="ARBA00006679"/>
    </source>
</evidence>
<organism evidence="8 9">
    <name type="scientific">Hymenobacter aquaticus</name>
    <dbReference type="NCBI Taxonomy" id="1867101"/>
    <lineage>
        <taxon>Bacteria</taxon>
        <taxon>Pseudomonadati</taxon>
        <taxon>Bacteroidota</taxon>
        <taxon>Cytophagia</taxon>
        <taxon>Cytophagales</taxon>
        <taxon>Hymenobacteraceae</taxon>
        <taxon>Hymenobacter</taxon>
    </lineage>
</organism>
<dbReference type="Pfam" id="PF07681">
    <property type="entry name" value="DoxX"/>
    <property type="match status" value="1"/>
</dbReference>
<evidence type="ECO:0000256" key="4">
    <source>
        <dbReference type="ARBA" id="ARBA00022692"/>
    </source>
</evidence>
<reference evidence="8 9" key="1">
    <citation type="submission" date="2019-04" db="EMBL/GenBank/DDBJ databases">
        <authorList>
            <person name="Feng G."/>
            <person name="Zhang J."/>
            <person name="Zhu H."/>
        </authorList>
    </citation>
    <scope>NUCLEOTIDE SEQUENCE [LARGE SCALE GENOMIC DNA]</scope>
    <source>
        <strain evidence="8 9">JCM 31653</strain>
    </source>
</reference>
<evidence type="ECO:0000256" key="7">
    <source>
        <dbReference type="SAM" id="Phobius"/>
    </source>
</evidence>
<sequence length="134" mass="13991">MPGFPFLRPAQSLLLLRVTVAGLLLAHAVVRVVGGTVPRFADFLTAKGLPFGLALVWLITAAELLGGVLMALGILTRWVALVFGLIIGTGIVLIHAENGWFVGEHGTGGIEYSALLLVALLVIAATDGQPEVVE</sequence>
<dbReference type="PANTHER" id="PTHR33452">
    <property type="entry name" value="OXIDOREDUCTASE CATD-RELATED"/>
    <property type="match status" value="1"/>
</dbReference>
<comment type="similarity">
    <text evidence="2">Belongs to the DoxX family.</text>
</comment>
<dbReference type="GO" id="GO:0005886">
    <property type="term" value="C:plasma membrane"/>
    <property type="evidence" value="ECO:0007669"/>
    <property type="project" value="UniProtKB-SubCell"/>
</dbReference>
<dbReference type="InterPro" id="IPR032808">
    <property type="entry name" value="DoxX"/>
</dbReference>